<proteinExistence type="predicted"/>
<dbReference type="EMBL" id="BSDR01000001">
    <property type="protein sequence ID" value="GLI35523.1"/>
    <property type="molecule type" value="Genomic_DNA"/>
</dbReference>
<comment type="caution">
    <text evidence="1">The sequence shown here is derived from an EMBL/GenBank/DDBJ whole genome shotgun (WGS) entry which is preliminary data.</text>
</comment>
<dbReference type="Proteomes" id="UP001144372">
    <property type="component" value="Unassembled WGS sequence"/>
</dbReference>
<evidence type="ECO:0000313" key="1">
    <source>
        <dbReference type="EMBL" id="GLI35523.1"/>
    </source>
</evidence>
<name>A0A9W6FVB8_9BACT</name>
<reference evidence="1" key="1">
    <citation type="submission" date="2022-12" db="EMBL/GenBank/DDBJ databases">
        <title>Reference genome sequencing for broad-spectrum identification of bacterial and archaeal isolates by mass spectrometry.</title>
        <authorList>
            <person name="Sekiguchi Y."/>
            <person name="Tourlousse D.M."/>
        </authorList>
    </citation>
    <scope>NUCLEOTIDE SEQUENCE</scope>
    <source>
        <strain evidence="1">ASRB1</strain>
    </source>
</reference>
<dbReference type="AlphaFoldDB" id="A0A9W6FVB8"/>
<gene>
    <name evidence="1" type="ORF">DAMNIGENAA_29560</name>
</gene>
<keyword evidence="2" id="KW-1185">Reference proteome</keyword>
<evidence type="ECO:0000313" key="2">
    <source>
        <dbReference type="Proteomes" id="UP001144372"/>
    </source>
</evidence>
<sequence length="74" mass="8597">MLSNPDIFNDRQVIVETETLTGYPPQTEIIENFWLKRRKREVCSWTEHRGINMVMLATGLALSRQDATPTKKYG</sequence>
<protein>
    <submittedName>
        <fullName evidence="1">Uncharacterized protein</fullName>
    </submittedName>
</protein>
<accession>A0A9W6FVB8</accession>
<organism evidence="1 2">
    <name type="scientific">Desulforhabdus amnigena</name>
    <dbReference type="NCBI Taxonomy" id="40218"/>
    <lineage>
        <taxon>Bacteria</taxon>
        <taxon>Pseudomonadati</taxon>
        <taxon>Thermodesulfobacteriota</taxon>
        <taxon>Syntrophobacteria</taxon>
        <taxon>Syntrophobacterales</taxon>
        <taxon>Syntrophobacteraceae</taxon>
        <taxon>Desulforhabdus</taxon>
    </lineage>
</organism>